<keyword evidence="18" id="KW-1185">Reference proteome</keyword>
<evidence type="ECO:0000256" key="12">
    <source>
        <dbReference type="ARBA" id="ARBA00023128"/>
    </source>
</evidence>
<keyword evidence="10 17" id="KW-1133">Transmembrane helix</keyword>
<evidence type="ECO:0000256" key="14">
    <source>
        <dbReference type="ARBA" id="ARBA00038540"/>
    </source>
</evidence>
<dbReference type="KEGG" id="soy:115874758"/>
<dbReference type="Proteomes" id="UP000504635">
    <property type="component" value="Unplaced"/>
</dbReference>
<dbReference type="GO" id="GO:0005789">
    <property type="term" value="C:endoplasmic reticulum membrane"/>
    <property type="evidence" value="ECO:0007669"/>
    <property type="project" value="UniProtKB-SubCell"/>
</dbReference>
<evidence type="ECO:0000256" key="7">
    <source>
        <dbReference type="ARBA" id="ARBA00022692"/>
    </source>
</evidence>
<keyword evidence="6" id="KW-0808">Transferase</keyword>
<comment type="subunit">
    <text evidence="14">Homotrimer; The trimer binds only one molecule of glutathione.</text>
</comment>
<dbReference type="PANTHER" id="PTHR10689">
    <property type="entry name" value="MICROSOMAL GLUTATHIONE S-TRANSFERASE 1"/>
    <property type="match status" value="1"/>
</dbReference>
<evidence type="ECO:0000256" key="4">
    <source>
        <dbReference type="ARBA" id="ARBA00010459"/>
    </source>
</evidence>
<dbReference type="InParanoid" id="A0A6J2X427"/>
<dbReference type="Gene3D" id="1.20.120.550">
    <property type="entry name" value="Membrane associated eicosanoid/glutathione metabolism-like domain"/>
    <property type="match status" value="1"/>
</dbReference>
<comment type="similarity">
    <text evidence="4">Belongs to the MAPEG family.</text>
</comment>
<feature type="transmembrane region" description="Helical" evidence="17">
    <location>
        <begin position="129"/>
        <end position="149"/>
    </location>
</feature>
<proteinExistence type="inferred from homology"/>
<dbReference type="InterPro" id="IPR023352">
    <property type="entry name" value="MAPEG-like_dom_sf"/>
</dbReference>
<evidence type="ECO:0000256" key="1">
    <source>
        <dbReference type="ARBA" id="ARBA00003701"/>
    </source>
</evidence>
<evidence type="ECO:0000256" key="17">
    <source>
        <dbReference type="SAM" id="Phobius"/>
    </source>
</evidence>
<dbReference type="RefSeq" id="XP_030745897.1">
    <property type="nucleotide sequence ID" value="XM_030890037.1"/>
</dbReference>
<evidence type="ECO:0000256" key="10">
    <source>
        <dbReference type="ARBA" id="ARBA00022989"/>
    </source>
</evidence>
<keyword evidence="9" id="KW-0256">Endoplasmic reticulum</keyword>
<dbReference type="FunFam" id="1.20.120.550:FF:000002">
    <property type="entry name" value="Microsomal glutathione S-transferase 1"/>
    <property type="match status" value="1"/>
</dbReference>
<dbReference type="OrthoDB" id="193139at2759"/>
<evidence type="ECO:0000256" key="15">
    <source>
        <dbReference type="ARBA" id="ARBA00039397"/>
    </source>
</evidence>
<dbReference type="GO" id="GO:0005741">
    <property type="term" value="C:mitochondrial outer membrane"/>
    <property type="evidence" value="ECO:0007669"/>
    <property type="project" value="UniProtKB-SubCell"/>
</dbReference>
<evidence type="ECO:0000256" key="3">
    <source>
        <dbReference type="ARBA" id="ARBA00004477"/>
    </source>
</evidence>
<evidence type="ECO:0000256" key="2">
    <source>
        <dbReference type="ARBA" id="ARBA00004294"/>
    </source>
</evidence>
<dbReference type="EC" id="2.5.1.18" evidence="5"/>
<dbReference type="AlphaFoldDB" id="A0A6J2X427"/>
<evidence type="ECO:0000256" key="13">
    <source>
        <dbReference type="ARBA" id="ARBA00023136"/>
    </source>
</evidence>
<dbReference type="InterPro" id="IPR001129">
    <property type="entry name" value="Membr-assoc_MAPEG"/>
</dbReference>
<sequence>MAQIVSEVLNNPLLRAYFFYASLLVLKMLFMSLWTGTKRMKTKTFSSPEDIVRLPKAKVSTNENVERVRRAHLNDVENIPIFLVISLGYILTNPSYAVTLLLFRAYTLARYIHTFVYAIYVIPQPARAFSWGTGYAITIYMAVSTLSYFW</sequence>
<evidence type="ECO:0000256" key="16">
    <source>
        <dbReference type="ARBA" id="ARBA00049385"/>
    </source>
</evidence>
<feature type="transmembrane region" description="Helical" evidence="17">
    <location>
        <begin position="79"/>
        <end position="97"/>
    </location>
</feature>
<dbReference type="PANTHER" id="PTHR10689:SF6">
    <property type="entry name" value="MICROSOMAL GLUTATHIONE S-TRANSFERASE 1"/>
    <property type="match status" value="1"/>
</dbReference>
<dbReference type="FunCoup" id="A0A6J2X427">
    <property type="interactions" value="480"/>
</dbReference>
<feature type="transmembrane region" description="Helical" evidence="17">
    <location>
        <begin position="17"/>
        <end position="36"/>
    </location>
</feature>
<protein>
    <recommendedName>
        <fullName evidence="15">Microsomal glutathione S-transferase 1</fullName>
        <ecNumber evidence="5">2.5.1.18</ecNumber>
    </recommendedName>
</protein>
<evidence type="ECO:0000256" key="8">
    <source>
        <dbReference type="ARBA" id="ARBA00022787"/>
    </source>
</evidence>
<evidence type="ECO:0000256" key="11">
    <source>
        <dbReference type="ARBA" id="ARBA00022990"/>
    </source>
</evidence>
<keyword evidence="11" id="KW-0007">Acetylation</keyword>
<evidence type="ECO:0000256" key="6">
    <source>
        <dbReference type="ARBA" id="ARBA00022679"/>
    </source>
</evidence>
<name>A0A6J2X427_SITOR</name>
<keyword evidence="8" id="KW-1000">Mitochondrion outer membrane</keyword>
<evidence type="ECO:0000313" key="18">
    <source>
        <dbReference type="Proteomes" id="UP000504635"/>
    </source>
</evidence>
<dbReference type="GO" id="GO:0004364">
    <property type="term" value="F:glutathione transferase activity"/>
    <property type="evidence" value="ECO:0007669"/>
    <property type="project" value="UniProtKB-EC"/>
</dbReference>
<evidence type="ECO:0000313" key="19">
    <source>
        <dbReference type="RefSeq" id="XP_030745897.1"/>
    </source>
</evidence>
<keyword evidence="7 17" id="KW-0812">Transmembrane</keyword>
<dbReference type="InterPro" id="IPR040162">
    <property type="entry name" value="MGST1-like"/>
</dbReference>
<reference evidence="19" key="1">
    <citation type="submission" date="2025-08" db="UniProtKB">
        <authorList>
            <consortium name="RefSeq"/>
        </authorList>
    </citation>
    <scope>IDENTIFICATION</scope>
    <source>
        <tissue evidence="19">Gonads</tissue>
    </source>
</reference>
<dbReference type="SUPFAM" id="SSF161084">
    <property type="entry name" value="MAPEG domain-like"/>
    <property type="match status" value="1"/>
</dbReference>
<comment type="function">
    <text evidence="1">Conjugation of reduced glutathione to a wide number of exogenous and endogenous hydrophobic electrophiles.</text>
</comment>
<dbReference type="GeneID" id="115874758"/>
<comment type="subcellular location">
    <subcellularLocation>
        <location evidence="3">Endoplasmic reticulum membrane</location>
        <topology evidence="3">Multi-pass membrane protein</topology>
    </subcellularLocation>
    <subcellularLocation>
        <location evidence="2">Mitochondrion outer membrane</location>
    </subcellularLocation>
</comment>
<gene>
    <name evidence="19" type="primary">LOC115874758</name>
</gene>
<evidence type="ECO:0000256" key="9">
    <source>
        <dbReference type="ARBA" id="ARBA00022824"/>
    </source>
</evidence>
<keyword evidence="13 17" id="KW-0472">Membrane</keyword>
<dbReference type="Pfam" id="PF01124">
    <property type="entry name" value="MAPEG"/>
    <property type="match status" value="1"/>
</dbReference>
<keyword evidence="12" id="KW-0496">Mitochondrion</keyword>
<accession>A0A6J2X427</accession>
<evidence type="ECO:0000256" key="5">
    <source>
        <dbReference type="ARBA" id="ARBA00012452"/>
    </source>
</evidence>
<organism evidence="18 19">
    <name type="scientific">Sitophilus oryzae</name>
    <name type="common">Rice weevil</name>
    <name type="synonym">Curculio oryzae</name>
    <dbReference type="NCBI Taxonomy" id="7048"/>
    <lineage>
        <taxon>Eukaryota</taxon>
        <taxon>Metazoa</taxon>
        <taxon>Ecdysozoa</taxon>
        <taxon>Arthropoda</taxon>
        <taxon>Hexapoda</taxon>
        <taxon>Insecta</taxon>
        <taxon>Pterygota</taxon>
        <taxon>Neoptera</taxon>
        <taxon>Endopterygota</taxon>
        <taxon>Coleoptera</taxon>
        <taxon>Polyphaga</taxon>
        <taxon>Cucujiformia</taxon>
        <taxon>Curculionidae</taxon>
        <taxon>Dryophthorinae</taxon>
        <taxon>Sitophilus</taxon>
    </lineage>
</organism>
<comment type="catalytic activity">
    <reaction evidence="16">
        <text>RX + glutathione = an S-substituted glutathione + a halide anion + H(+)</text>
        <dbReference type="Rhea" id="RHEA:16437"/>
        <dbReference type="ChEBI" id="CHEBI:15378"/>
        <dbReference type="ChEBI" id="CHEBI:16042"/>
        <dbReference type="ChEBI" id="CHEBI:17792"/>
        <dbReference type="ChEBI" id="CHEBI:57925"/>
        <dbReference type="ChEBI" id="CHEBI:90779"/>
        <dbReference type="EC" id="2.5.1.18"/>
    </reaction>
    <physiologicalReaction direction="left-to-right" evidence="16">
        <dbReference type="Rhea" id="RHEA:16438"/>
    </physiologicalReaction>
</comment>